<dbReference type="NCBIfam" id="NF007628">
    <property type="entry name" value="PRK10290.1"/>
    <property type="match status" value="1"/>
</dbReference>
<keyword evidence="7 12" id="KW-0862">Zinc</keyword>
<evidence type="ECO:0000256" key="13">
    <source>
        <dbReference type="SAM" id="SignalP"/>
    </source>
</evidence>
<dbReference type="Gene3D" id="2.60.40.200">
    <property type="entry name" value="Superoxide dismutase, copper/zinc binding domain"/>
    <property type="match status" value="1"/>
</dbReference>
<evidence type="ECO:0000313" key="16">
    <source>
        <dbReference type="Proteomes" id="UP000002069"/>
    </source>
</evidence>
<comment type="similarity">
    <text evidence="3 12">Belongs to the Cu-Zn superoxide dismutase family.</text>
</comment>
<keyword evidence="4 12" id="KW-0479">Metal-binding</keyword>
<comment type="function">
    <text evidence="1 12">Destroys radicals which are normally produced within the cells and which are toxic to biological systems.</text>
</comment>
<keyword evidence="16" id="KW-1185">Reference proteome</keyword>
<comment type="catalytic activity">
    <reaction evidence="11 12">
        <text>2 superoxide + 2 H(+) = H2O2 + O2</text>
        <dbReference type="Rhea" id="RHEA:20696"/>
        <dbReference type="ChEBI" id="CHEBI:15378"/>
        <dbReference type="ChEBI" id="CHEBI:15379"/>
        <dbReference type="ChEBI" id="CHEBI:16240"/>
        <dbReference type="ChEBI" id="CHEBI:18421"/>
        <dbReference type="EC" id="1.15.1.1"/>
    </reaction>
</comment>
<keyword evidence="12 15" id="KW-0560">Oxidoreductase</keyword>
<name>C9Y3L6_CROTZ</name>
<dbReference type="HOGENOM" id="CLU_056632_7_1_6"/>
<feature type="domain" description="Superoxide dismutase copper/zinc binding" evidence="14">
    <location>
        <begin position="39"/>
        <end position="172"/>
    </location>
</feature>
<evidence type="ECO:0000256" key="3">
    <source>
        <dbReference type="ARBA" id="ARBA00010457"/>
    </source>
</evidence>
<comment type="cofactor">
    <cofactor evidence="12">
        <name>Cu cation</name>
        <dbReference type="ChEBI" id="CHEBI:23378"/>
    </cofactor>
    <text evidence="12">Binds 1 copper ion per subunit.</text>
</comment>
<reference evidence="16" key="2">
    <citation type="journal article" date="2011" name="J. Bacteriol.">
        <title>Complete genome sequence of Cronobacter turicensis LMG 23827, a food-borne pathogen causing deaths in neonates.</title>
        <authorList>
            <person name="Stephan R."/>
            <person name="Lehner A."/>
            <person name="Tischler P."/>
            <person name="Rattei T."/>
        </authorList>
    </citation>
    <scope>NUCLEOTIDE SEQUENCE [LARGE SCALE GENOMIC DNA]</scope>
    <source>
        <strain evidence="16">DSM 18703 / CCUG 55852 / LMG 23827 / z3032</strain>
    </source>
</reference>
<keyword evidence="6" id="KW-0574">Periplasm</keyword>
<evidence type="ECO:0000313" key="15">
    <source>
        <dbReference type="EMBL" id="CBA30583.1"/>
    </source>
</evidence>
<evidence type="ECO:0000256" key="7">
    <source>
        <dbReference type="ARBA" id="ARBA00022833"/>
    </source>
</evidence>
<dbReference type="PATRIC" id="fig|693216.3.peg.1879"/>
<protein>
    <recommendedName>
        <fullName evidence="12">Superoxide dismutase [Cu-Zn]</fullName>
        <ecNumber evidence="12">1.15.1.1</ecNumber>
    </recommendedName>
</protein>
<evidence type="ECO:0000256" key="9">
    <source>
        <dbReference type="ARBA" id="ARBA00023008"/>
    </source>
</evidence>
<organism evidence="15 16">
    <name type="scientific">Cronobacter turicensis (strain DSM 18703 / CCUG 55852 / LMG 23827 / z3032)</name>
    <dbReference type="NCBI Taxonomy" id="693216"/>
    <lineage>
        <taxon>Bacteria</taxon>
        <taxon>Pseudomonadati</taxon>
        <taxon>Pseudomonadota</taxon>
        <taxon>Gammaproteobacteria</taxon>
        <taxon>Enterobacterales</taxon>
        <taxon>Enterobacteriaceae</taxon>
        <taxon>Cronobacter</taxon>
    </lineage>
</organism>
<dbReference type="InterPro" id="IPR036423">
    <property type="entry name" value="SOD-like_Cu/Zn_dom_sf"/>
</dbReference>
<dbReference type="PROSITE" id="PS00087">
    <property type="entry name" value="SOD_CU_ZN_1"/>
    <property type="match status" value="1"/>
</dbReference>
<dbReference type="GO" id="GO:0004784">
    <property type="term" value="F:superoxide dismutase activity"/>
    <property type="evidence" value="ECO:0007669"/>
    <property type="project" value="UniProtKB-EC"/>
</dbReference>
<dbReference type="EC" id="1.15.1.1" evidence="12"/>
<evidence type="ECO:0000256" key="4">
    <source>
        <dbReference type="ARBA" id="ARBA00022723"/>
    </source>
</evidence>
<evidence type="ECO:0000256" key="2">
    <source>
        <dbReference type="ARBA" id="ARBA00004418"/>
    </source>
</evidence>
<dbReference type="AlphaFoldDB" id="C9Y3L6"/>
<evidence type="ECO:0000256" key="10">
    <source>
        <dbReference type="ARBA" id="ARBA00023157"/>
    </source>
</evidence>
<dbReference type="Proteomes" id="UP000002069">
    <property type="component" value="Chromosome"/>
</dbReference>
<keyword evidence="5 13" id="KW-0732">Signal</keyword>
<dbReference type="InterPro" id="IPR024134">
    <property type="entry name" value="SOD_Cu/Zn_/chaperone"/>
</dbReference>
<feature type="chain" id="PRO_5003005105" description="Superoxide dismutase [Cu-Zn]" evidence="13">
    <location>
        <begin position="20"/>
        <end position="172"/>
    </location>
</feature>
<proteinExistence type="inferred from homology"/>
<keyword evidence="8" id="KW-0049">Antioxidant</keyword>
<comment type="subcellular location">
    <subcellularLocation>
        <location evidence="2">Periplasm</location>
    </subcellularLocation>
</comment>
<dbReference type="PROSITE" id="PS00332">
    <property type="entry name" value="SOD_CU_ZN_2"/>
    <property type="match status" value="1"/>
</dbReference>
<dbReference type="InterPro" id="IPR018152">
    <property type="entry name" value="SOD_Cu/Zn_BS"/>
</dbReference>
<gene>
    <name evidence="15" type="primary">sodC</name>
    <name evidence="15" type="ordered locus">Ctu_19880</name>
</gene>
<reference evidence="15 16" key="1">
    <citation type="journal article" date="2010" name="J. Bacteriol.">
        <title>Complete Genome Sequence of Cronobacter turicensis LMG 23827, a foodborne pathogen causing deaths in neonates.</title>
        <authorList>
            <person name="Stephan R."/>
            <person name="Lehner A."/>
            <person name="Tischler P."/>
            <person name="Rattei T."/>
        </authorList>
    </citation>
    <scope>NUCLEOTIDE SEQUENCE [LARGE SCALE GENOMIC DNA]</scope>
    <source>
        <strain evidence="16">DSM 18703 / CCUG 55852 / LMG 23827 / z3032</strain>
    </source>
</reference>
<evidence type="ECO:0000256" key="5">
    <source>
        <dbReference type="ARBA" id="ARBA00022729"/>
    </source>
</evidence>
<evidence type="ECO:0000256" key="1">
    <source>
        <dbReference type="ARBA" id="ARBA00003917"/>
    </source>
</evidence>
<keyword evidence="9 12" id="KW-0186">Copper</keyword>
<dbReference type="EMBL" id="FN543093">
    <property type="protein sequence ID" value="CBA30583.1"/>
    <property type="molecule type" value="Genomic_DNA"/>
</dbReference>
<keyword evidence="10" id="KW-1015">Disulfide bond</keyword>
<dbReference type="PANTHER" id="PTHR10003">
    <property type="entry name" value="SUPEROXIDE DISMUTASE CU-ZN -RELATED"/>
    <property type="match status" value="1"/>
</dbReference>
<dbReference type="KEGG" id="ctu:CTU_19880"/>
<evidence type="ECO:0000256" key="6">
    <source>
        <dbReference type="ARBA" id="ARBA00022764"/>
    </source>
</evidence>
<sequence length="172" mass="17587">MKRLTLAAMALLTCGVVQAASQEVDLHLATDQGVGQSVGTVKITETDKGLEFAPDLKGLPPGEHGFHIHANGSCEPAMKDGKMAAAEAAGGHFDPQKTGKHAGPEGDGHLGDLPALAVNNDGKATEPVTAPRIKTLDEIKGKALMVHVSGDNMSDHPKPLGGGGARYACGVI</sequence>
<dbReference type="FunFam" id="2.60.40.200:FF:000002">
    <property type="entry name" value="Superoxide dismutase [Cu-Zn]"/>
    <property type="match status" value="1"/>
</dbReference>
<dbReference type="GO" id="GO:0005507">
    <property type="term" value="F:copper ion binding"/>
    <property type="evidence" value="ECO:0007669"/>
    <property type="project" value="InterPro"/>
</dbReference>
<dbReference type="InterPro" id="IPR001424">
    <property type="entry name" value="SOD_Cu_Zn_dom"/>
</dbReference>
<comment type="cofactor">
    <cofactor evidence="12">
        <name>Zn(2+)</name>
        <dbReference type="ChEBI" id="CHEBI:29105"/>
    </cofactor>
    <text evidence="12">Binds 1 zinc ion per subunit.</text>
</comment>
<evidence type="ECO:0000256" key="12">
    <source>
        <dbReference type="RuleBase" id="RU000393"/>
    </source>
</evidence>
<dbReference type="CDD" id="cd00305">
    <property type="entry name" value="Cu-Zn_Superoxide_Dismutase"/>
    <property type="match status" value="1"/>
</dbReference>
<dbReference type="GO" id="GO:0042597">
    <property type="term" value="C:periplasmic space"/>
    <property type="evidence" value="ECO:0007669"/>
    <property type="project" value="UniProtKB-SubCell"/>
</dbReference>
<dbReference type="Pfam" id="PF00080">
    <property type="entry name" value="Sod_Cu"/>
    <property type="match status" value="1"/>
</dbReference>
<dbReference type="SUPFAM" id="SSF49329">
    <property type="entry name" value="Cu,Zn superoxide dismutase-like"/>
    <property type="match status" value="1"/>
</dbReference>
<accession>C9Y3L6</accession>
<evidence type="ECO:0000256" key="8">
    <source>
        <dbReference type="ARBA" id="ARBA00022862"/>
    </source>
</evidence>
<evidence type="ECO:0000259" key="14">
    <source>
        <dbReference type="Pfam" id="PF00080"/>
    </source>
</evidence>
<feature type="signal peptide" evidence="13">
    <location>
        <begin position="1"/>
        <end position="19"/>
    </location>
</feature>
<evidence type="ECO:0000256" key="11">
    <source>
        <dbReference type="ARBA" id="ARBA00049204"/>
    </source>
</evidence>